<sequence>MFRRIIVLELKMIASAFQQKLCISLSWATRTYPRIYQIYSSW</sequence>
<proteinExistence type="predicted"/>
<protein>
    <submittedName>
        <fullName evidence="1">Disease resistance RPP13-like protein 1 isoform X1</fullName>
    </submittedName>
</protein>
<evidence type="ECO:0000313" key="2">
    <source>
        <dbReference type="Proteomes" id="UP001140949"/>
    </source>
</evidence>
<dbReference type="EMBL" id="JANAVB010027200">
    <property type="protein sequence ID" value="KAJ6818417.1"/>
    <property type="molecule type" value="Genomic_DNA"/>
</dbReference>
<reference evidence="1" key="1">
    <citation type="journal article" date="2023" name="GigaByte">
        <title>Genome assembly of the bearded iris, Iris pallida Lam.</title>
        <authorList>
            <person name="Bruccoleri R.E."/>
            <person name="Oakeley E.J."/>
            <person name="Faust A.M.E."/>
            <person name="Altorfer M."/>
            <person name="Dessus-Babus S."/>
            <person name="Burckhardt D."/>
            <person name="Oertli M."/>
            <person name="Naumann U."/>
            <person name="Petersen F."/>
            <person name="Wong J."/>
        </authorList>
    </citation>
    <scope>NUCLEOTIDE SEQUENCE</scope>
    <source>
        <strain evidence="1">GSM-AAB239-AS_SAM_17_03QT</strain>
    </source>
</reference>
<gene>
    <name evidence="1" type="ORF">M6B38_405790</name>
</gene>
<organism evidence="1 2">
    <name type="scientific">Iris pallida</name>
    <name type="common">Sweet iris</name>
    <dbReference type="NCBI Taxonomy" id="29817"/>
    <lineage>
        <taxon>Eukaryota</taxon>
        <taxon>Viridiplantae</taxon>
        <taxon>Streptophyta</taxon>
        <taxon>Embryophyta</taxon>
        <taxon>Tracheophyta</taxon>
        <taxon>Spermatophyta</taxon>
        <taxon>Magnoliopsida</taxon>
        <taxon>Liliopsida</taxon>
        <taxon>Asparagales</taxon>
        <taxon>Iridaceae</taxon>
        <taxon>Iridoideae</taxon>
        <taxon>Irideae</taxon>
        <taxon>Iris</taxon>
    </lineage>
</organism>
<dbReference type="AlphaFoldDB" id="A0AAX6FPT3"/>
<keyword evidence="2" id="KW-1185">Reference proteome</keyword>
<accession>A0AAX6FPT3</accession>
<comment type="caution">
    <text evidence="1">The sequence shown here is derived from an EMBL/GenBank/DDBJ whole genome shotgun (WGS) entry which is preliminary data.</text>
</comment>
<dbReference type="Proteomes" id="UP001140949">
    <property type="component" value="Unassembled WGS sequence"/>
</dbReference>
<evidence type="ECO:0000313" key="1">
    <source>
        <dbReference type="EMBL" id="KAJ6818417.1"/>
    </source>
</evidence>
<reference evidence="1" key="2">
    <citation type="submission" date="2023-04" db="EMBL/GenBank/DDBJ databases">
        <authorList>
            <person name="Bruccoleri R.E."/>
            <person name="Oakeley E.J."/>
            <person name="Faust A.-M."/>
            <person name="Dessus-Babus S."/>
            <person name="Altorfer M."/>
            <person name="Burckhardt D."/>
            <person name="Oertli M."/>
            <person name="Naumann U."/>
            <person name="Petersen F."/>
            <person name="Wong J."/>
        </authorList>
    </citation>
    <scope>NUCLEOTIDE SEQUENCE</scope>
    <source>
        <strain evidence="1">GSM-AAB239-AS_SAM_17_03QT</strain>
        <tissue evidence="1">Leaf</tissue>
    </source>
</reference>
<name>A0AAX6FPT3_IRIPA</name>